<keyword evidence="3 7" id="KW-0479">Metal-binding</keyword>
<dbReference type="GO" id="GO:0005096">
    <property type="term" value="F:GTPase activator activity"/>
    <property type="evidence" value="ECO:0007669"/>
    <property type="project" value="UniProtKB-KW"/>
</dbReference>
<dbReference type="InterPro" id="IPR001841">
    <property type="entry name" value="Znf_RING"/>
</dbReference>
<dbReference type="InterPro" id="IPR018957">
    <property type="entry name" value="Znf_C3HC4_RING-type"/>
</dbReference>
<feature type="zinc finger region" description="TRAF-type" evidence="7">
    <location>
        <begin position="84"/>
        <end position="121"/>
    </location>
</feature>
<dbReference type="PANTHER" id="PTHR24113">
    <property type="entry name" value="RAN GTPASE-ACTIVATING PROTEIN 1"/>
    <property type="match status" value="1"/>
</dbReference>
<keyword evidence="2" id="KW-0433">Leucine-rich repeat</keyword>
<evidence type="ECO:0000256" key="2">
    <source>
        <dbReference type="ARBA" id="ARBA00022614"/>
    </source>
</evidence>
<name>A0A818C8I1_9BILA</name>
<evidence type="ECO:0008006" key="13">
    <source>
        <dbReference type="Google" id="ProtNLM"/>
    </source>
</evidence>
<proteinExistence type="predicted"/>
<dbReference type="Pfam" id="PF13516">
    <property type="entry name" value="LRR_6"/>
    <property type="match status" value="5"/>
</dbReference>
<evidence type="ECO:0000256" key="7">
    <source>
        <dbReference type="PROSITE-ProRule" id="PRU00207"/>
    </source>
</evidence>
<evidence type="ECO:0000256" key="1">
    <source>
        <dbReference type="ARBA" id="ARBA00022468"/>
    </source>
</evidence>
<dbReference type="PROSITE" id="PS50089">
    <property type="entry name" value="ZF_RING_2"/>
    <property type="match status" value="1"/>
</dbReference>
<evidence type="ECO:0000259" key="10">
    <source>
        <dbReference type="PROSITE" id="PS50145"/>
    </source>
</evidence>
<dbReference type="InterPro" id="IPR013083">
    <property type="entry name" value="Znf_RING/FYVE/PHD"/>
</dbReference>
<dbReference type="Gene3D" id="3.30.40.10">
    <property type="entry name" value="Zinc/RING finger domain, C3HC4 (zinc finger)"/>
    <property type="match status" value="2"/>
</dbReference>
<dbReference type="SUPFAM" id="SSF52047">
    <property type="entry name" value="RNI-like"/>
    <property type="match status" value="1"/>
</dbReference>
<dbReference type="SUPFAM" id="SSF57850">
    <property type="entry name" value="RING/U-box"/>
    <property type="match status" value="1"/>
</dbReference>
<dbReference type="InterPro" id="IPR027038">
    <property type="entry name" value="RanGap"/>
</dbReference>
<dbReference type="PROSITE" id="PS50145">
    <property type="entry name" value="ZF_TRAF"/>
    <property type="match status" value="1"/>
</dbReference>
<protein>
    <recommendedName>
        <fullName evidence="13">RING-type domain-containing protein</fullName>
    </recommendedName>
</protein>
<feature type="domain" description="TRAF-type" evidence="10">
    <location>
        <begin position="84"/>
        <end position="121"/>
    </location>
</feature>
<evidence type="ECO:0000256" key="3">
    <source>
        <dbReference type="ARBA" id="ARBA00022723"/>
    </source>
</evidence>
<feature type="domain" description="RING-type" evidence="9">
    <location>
        <begin position="21"/>
        <end position="59"/>
    </location>
</feature>
<dbReference type="Pfam" id="PF02176">
    <property type="entry name" value="zf-TRAF"/>
    <property type="match status" value="1"/>
</dbReference>
<dbReference type="GO" id="GO:0008270">
    <property type="term" value="F:zinc ion binding"/>
    <property type="evidence" value="ECO:0007669"/>
    <property type="project" value="UniProtKB-KW"/>
</dbReference>
<dbReference type="GO" id="GO:0005829">
    <property type="term" value="C:cytosol"/>
    <property type="evidence" value="ECO:0007669"/>
    <property type="project" value="TreeGrafter"/>
</dbReference>
<evidence type="ECO:0000259" key="9">
    <source>
        <dbReference type="PROSITE" id="PS50089"/>
    </source>
</evidence>
<dbReference type="GO" id="GO:0006913">
    <property type="term" value="P:nucleocytoplasmic transport"/>
    <property type="evidence" value="ECO:0007669"/>
    <property type="project" value="TreeGrafter"/>
</dbReference>
<accession>A0A818C8I1</accession>
<evidence type="ECO:0000256" key="4">
    <source>
        <dbReference type="ARBA" id="ARBA00022737"/>
    </source>
</evidence>
<dbReference type="Gene3D" id="3.80.10.10">
    <property type="entry name" value="Ribonuclease Inhibitor"/>
    <property type="match status" value="1"/>
</dbReference>
<keyword evidence="4" id="KW-0677">Repeat</keyword>
<evidence type="ECO:0000256" key="6">
    <source>
        <dbReference type="ARBA" id="ARBA00022833"/>
    </source>
</evidence>
<comment type="caution">
    <text evidence="11">The sequence shown here is derived from an EMBL/GenBank/DDBJ whole genome shotgun (WGS) entry which is preliminary data.</text>
</comment>
<feature type="coiled-coil region" evidence="8">
    <location>
        <begin position="146"/>
        <end position="173"/>
    </location>
</feature>
<reference evidence="11" key="1">
    <citation type="submission" date="2021-02" db="EMBL/GenBank/DDBJ databases">
        <authorList>
            <person name="Nowell W R."/>
        </authorList>
    </citation>
    <scope>NUCLEOTIDE SEQUENCE</scope>
</reference>
<dbReference type="InterPro" id="IPR001611">
    <property type="entry name" value="Leu-rich_rpt"/>
</dbReference>
<dbReference type="Proteomes" id="UP000663865">
    <property type="component" value="Unassembled WGS sequence"/>
</dbReference>
<dbReference type="GO" id="GO:0031267">
    <property type="term" value="F:small GTPase binding"/>
    <property type="evidence" value="ECO:0007669"/>
    <property type="project" value="TreeGrafter"/>
</dbReference>
<dbReference type="GO" id="GO:0005634">
    <property type="term" value="C:nucleus"/>
    <property type="evidence" value="ECO:0007669"/>
    <property type="project" value="TreeGrafter"/>
</dbReference>
<dbReference type="PANTHER" id="PTHR24113:SF12">
    <property type="entry name" value="RAN GTPASE-ACTIVATING PROTEIN 1"/>
    <property type="match status" value="1"/>
</dbReference>
<dbReference type="InterPro" id="IPR001293">
    <property type="entry name" value="Znf_TRAF"/>
</dbReference>
<sequence length="403" mass="45777">MASNNKYEYLNETSIDELLICHICRSPLVDPISSPCQHTACCQCIKRWLKNTSSCPVCRKSLVENDLKPVTERILLQMLNRLQVKCTECGQTDLERGNFNDHIEKACTNSTVECPSAAIKCPWRGQRDQLNDHLATCVFEPIRPMFSELINENQQLKEQVQQLQMNNQRQQDTGAREMNTTGFFNGNRTLIGIIDDSDPRSEINLYNKELYDIDMEYVVQEAIIRKQCKILDLSANHIRSEGASALANVLATNPILEKLYLDHNCVSDMGAQQLAQAISANNTNLRVLLLGSNCITYEGAQHLAEMLKTNRTLNRLYLFDNNIGDRGIQLLAQALTLHNRTVTHIDLNGNTLESDLTVDFLVDMLKSNQSLKELRVCKCNLSEASKIRLRDTVRSKRDFELRA</sequence>
<keyword evidence="1" id="KW-0343">GTPase activation</keyword>
<organism evidence="11 12">
    <name type="scientific">Rotaria socialis</name>
    <dbReference type="NCBI Taxonomy" id="392032"/>
    <lineage>
        <taxon>Eukaryota</taxon>
        <taxon>Metazoa</taxon>
        <taxon>Spiralia</taxon>
        <taxon>Gnathifera</taxon>
        <taxon>Rotifera</taxon>
        <taxon>Eurotatoria</taxon>
        <taxon>Bdelloidea</taxon>
        <taxon>Philodinida</taxon>
        <taxon>Philodinidae</taxon>
        <taxon>Rotaria</taxon>
    </lineage>
</organism>
<keyword evidence="8" id="KW-0175">Coiled coil</keyword>
<dbReference type="SMART" id="SM00184">
    <property type="entry name" value="RING"/>
    <property type="match status" value="1"/>
</dbReference>
<evidence type="ECO:0000256" key="5">
    <source>
        <dbReference type="ARBA" id="ARBA00022771"/>
    </source>
</evidence>
<dbReference type="SMART" id="SM00368">
    <property type="entry name" value="LRR_RI"/>
    <property type="match status" value="6"/>
</dbReference>
<gene>
    <name evidence="11" type="ORF">KIK155_LOCUS10373</name>
</gene>
<dbReference type="InterPro" id="IPR032675">
    <property type="entry name" value="LRR_dom_sf"/>
</dbReference>
<dbReference type="GO" id="GO:0048471">
    <property type="term" value="C:perinuclear region of cytoplasm"/>
    <property type="evidence" value="ECO:0007669"/>
    <property type="project" value="TreeGrafter"/>
</dbReference>
<evidence type="ECO:0000313" key="12">
    <source>
        <dbReference type="Proteomes" id="UP000663865"/>
    </source>
</evidence>
<evidence type="ECO:0000256" key="8">
    <source>
        <dbReference type="SAM" id="Coils"/>
    </source>
</evidence>
<evidence type="ECO:0000313" key="11">
    <source>
        <dbReference type="EMBL" id="CAF3425765.1"/>
    </source>
</evidence>
<dbReference type="AlphaFoldDB" id="A0A818C8I1"/>
<keyword evidence="5 7" id="KW-0863">Zinc-finger</keyword>
<dbReference type="EMBL" id="CAJNYV010001515">
    <property type="protein sequence ID" value="CAF3425765.1"/>
    <property type="molecule type" value="Genomic_DNA"/>
</dbReference>
<keyword evidence="6 7" id="KW-0862">Zinc</keyword>
<dbReference type="Pfam" id="PF00097">
    <property type="entry name" value="zf-C3HC4"/>
    <property type="match status" value="1"/>
</dbReference>
<dbReference type="SUPFAM" id="SSF49599">
    <property type="entry name" value="TRAF domain-like"/>
    <property type="match status" value="1"/>
</dbReference>